<sequence>NPEAPPLALTEELEKKALDPPSSHHKTALHFSDHSTRSEPSAPSKNKSSVLLPHLEKYKCPEGTPPPLSKFQEVQPGSQGGVLASLSPVNNQSSSSLPAPIPWKDSEHSKGPTREEELQQELVPPPFPPPPPPAVLPTQQTAGPTQPTMEGQRSPSPQFAPQRLTDKPPVSVSIQDEAPGSCNLKTIIGNSPYSPVI</sequence>
<feature type="compositionally biased region" description="Low complexity" evidence="1">
    <location>
        <begin position="1"/>
        <end position="10"/>
    </location>
</feature>
<feature type="compositionally biased region" description="Basic and acidic residues" evidence="1">
    <location>
        <begin position="104"/>
        <end position="117"/>
    </location>
</feature>
<evidence type="ECO:0000313" key="3">
    <source>
        <dbReference type="Proteomes" id="UP001529510"/>
    </source>
</evidence>
<dbReference type="Proteomes" id="UP001529510">
    <property type="component" value="Unassembled WGS sequence"/>
</dbReference>
<organism evidence="2 3">
    <name type="scientific">Cirrhinus mrigala</name>
    <name type="common">Mrigala</name>
    <dbReference type="NCBI Taxonomy" id="683832"/>
    <lineage>
        <taxon>Eukaryota</taxon>
        <taxon>Metazoa</taxon>
        <taxon>Chordata</taxon>
        <taxon>Craniata</taxon>
        <taxon>Vertebrata</taxon>
        <taxon>Euteleostomi</taxon>
        <taxon>Actinopterygii</taxon>
        <taxon>Neopterygii</taxon>
        <taxon>Teleostei</taxon>
        <taxon>Ostariophysi</taxon>
        <taxon>Cypriniformes</taxon>
        <taxon>Cyprinidae</taxon>
        <taxon>Labeoninae</taxon>
        <taxon>Labeonini</taxon>
        <taxon>Cirrhinus</taxon>
    </lineage>
</organism>
<feature type="compositionally biased region" description="Polar residues" evidence="1">
    <location>
        <begin position="149"/>
        <end position="159"/>
    </location>
</feature>
<reference evidence="2 3" key="1">
    <citation type="submission" date="2024-05" db="EMBL/GenBank/DDBJ databases">
        <title>Genome sequencing and assembly of Indian major carp, Cirrhinus mrigala (Hamilton, 1822).</title>
        <authorList>
            <person name="Mohindra V."/>
            <person name="Chowdhury L.M."/>
            <person name="Lal K."/>
            <person name="Jena J.K."/>
        </authorList>
    </citation>
    <scope>NUCLEOTIDE SEQUENCE [LARGE SCALE GENOMIC DNA]</scope>
    <source>
        <strain evidence="2">CM1030</strain>
        <tissue evidence="2">Blood</tissue>
    </source>
</reference>
<name>A0ABD0QY55_CIRMR</name>
<feature type="region of interest" description="Disordered" evidence="1">
    <location>
        <begin position="1"/>
        <end position="177"/>
    </location>
</feature>
<comment type="caution">
    <text evidence="2">The sequence shown here is derived from an EMBL/GenBank/DDBJ whole genome shotgun (WGS) entry which is preliminary data.</text>
</comment>
<keyword evidence="3" id="KW-1185">Reference proteome</keyword>
<feature type="non-terminal residue" evidence="2">
    <location>
        <position position="1"/>
    </location>
</feature>
<evidence type="ECO:0000313" key="2">
    <source>
        <dbReference type="EMBL" id="KAL0191124.1"/>
    </source>
</evidence>
<gene>
    <name evidence="2" type="ORF">M9458_013822</name>
</gene>
<protein>
    <recommendedName>
        <fullName evidence="4">Prolactin receptor</fullName>
    </recommendedName>
</protein>
<feature type="compositionally biased region" description="Low complexity" evidence="1">
    <location>
        <begin position="137"/>
        <end position="148"/>
    </location>
</feature>
<dbReference type="AlphaFoldDB" id="A0ABD0QY55"/>
<feature type="compositionally biased region" description="Polar residues" evidence="1">
    <location>
        <begin position="38"/>
        <end position="49"/>
    </location>
</feature>
<proteinExistence type="predicted"/>
<evidence type="ECO:0008006" key="4">
    <source>
        <dbReference type="Google" id="ProtNLM"/>
    </source>
</evidence>
<feature type="compositionally biased region" description="Pro residues" evidence="1">
    <location>
        <begin position="123"/>
        <end position="135"/>
    </location>
</feature>
<evidence type="ECO:0000256" key="1">
    <source>
        <dbReference type="SAM" id="MobiDB-lite"/>
    </source>
</evidence>
<dbReference type="EMBL" id="JAMKFB020000006">
    <property type="protein sequence ID" value="KAL0191124.1"/>
    <property type="molecule type" value="Genomic_DNA"/>
</dbReference>
<feature type="compositionally biased region" description="Low complexity" evidence="1">
    <location>
        <begin position="85"/>
        <end position="98"/>
    </location>
</feature>
<accession>A0ABD0QY55</accession>